<dbReference type="GO" id="GO:0005737">
    <property type="term" value="C:cytoplasm"/>
    <property type="evidence" value="ECO:0007669"/>
    <property type="project" value="UniProtKB-SubCell"/>
</dbReference>
<proteinExistence type="inferred from homology"/>
<protein>
    <recommendedName>
        <fullName evidence="3 5">Regulatory protein RecX</fullName>
    </recommendedName>
</protein>
<dbReference type="EMBL" id="QEKO01000004">
    <property type="protein sequence ID" value="PVY61410.1"/>
    <property type="molecule type" value="Genomic_DNA"/>
</dbReference>
<dbReference type="RefSeq" id="WP_116519055.1">
    <property type="nucleotide sequence ID" value="NZ_JACCEX010000004.1"/>
</dbReference>
<dbReference type="InterPro" id="IPR003783">
    <property type="entry name" value="Regulatory_RecX"/>
</dbReference>
<comment type="similarity">
    <text evidence="2 5">Belongs to the RecX family.</text>
</comment>
<evidence type="ECO:0000313" key="10">
    <source>
        <dbReference type="Proteomes" id="UP000246145"/>
    </source>
</evidence>
<dbReference type="HAMAP" id="MF_01114">
    <property type="entry name" value="RecX"/>
    <property type="match status" value="1"/>
</dbReference>
<dbReference type="InterPro" id="IPR036388">
    <property type="entry name" value="WH-like_DNA-bd_sf"/>
</dbReference>
<evidence type="ECO:0000256" key="2">
    <source>
        <dbReference type="ARBA" id="ARBA00009695"/>
    </source>
</evidence>
<name>A0A2U1CK69_9BURK</name>
<gene>
    <name evidence="5" type="primary">recX</name>
    <name evidence="9" type="ORF">C7440_2961</name>
</gene>
<keyword evidence="4 5" id="KW-0963">Cytoplasm</keyword>
<dbReference type="InterPro" id="IPR053924">
    <property type="entry name" value="RecX_HTH_2nd"/>
</dbReference>
<feature type="domain" description="RecX third three-helical" evidence="8">
    <location>
        <begin position="117"/>
        <end position="155"/>
    </location>
</feature>
<dbReference type="PANTHER" id="PTHR33602">
    <property type="entry name" value="REGULATORY PROTEIN RECX FAMILY PROTEIN"/>
    <property type="match status" value="1"/>
</dbReference>
<reference evidence="9 10" key="1">
    <citation type="submission" date="2018-04" db="EMBL/GenBank/DDBJ databases">
        <title>Genomic Encyclopedia of Type Strains, Phase IV (KMG-IV): sequencing the most valuable type-strain genomes for metagenomic binning, comparative biology and taxonomic classification.</title>
        <authorList>
            <person name="Goeker M."/>
        </authorList>
    </citation>
    <scope>NUCLEOTIDE SEQUENCE [LARGE SCALE GENOMIC DNA]</scope>
    <source>
        <strain evidence="9 10">DSM 10065</strain>
    </source>
</reference>
<evidence type="ECO:0000259" key="8">
    <source>
        <dbReference type="Pfam" id="PF21981"/>
    </source>
</evidence>
<feature type="domain" description="RecX second three-helical" evidence="7">
    <location>
        <begin position="73"/>
        <end position="104"/>
    </location>
</feature>
<dbReference type="InterPro" id="IPR053925">
    <property type="entry name" value="RecX_HTH_3rd"/>
</dbReference>
<evidence type="ECO:0000256" key="1">
    <source>
        <dbReference type="ARBA" id="ARBA00004496"/>
    </source>
</evidence>
<evidence type="ECO:0000256" key="5">
    <source>
        <dbReference type="HAMAP-Rule" id="MF_01114"/>
    </source>
</evidence>
<feature type="region of interest" description="Disordered" evidence="6">
    <location>
        <begin position="1"/>
        <end position="25"/>
    </location>
</feature>
<accession>A0A2U1CK69</accession>
<dbReference type="AlphaFoldDB" id="A0A2U1CK69"/>
<dbReference type="Pfam" id="PF21981">
    <property type="entry name" value="RecX_HTH3"/>
    <property type="match status" value="1"/>
</dbReference>
<evidence type="ECO:0000259" key="7">
    <source>
        <dbReference type="Pfam" id="PF02631"/>
    </source>
</evidence>
<dbReference type="Proteomes" id="UP000246145">
    <property type="component" value="Unassembled WGS sequence"/>
</dbReference>
<dbReference type="Pfam" id="PF02631">
    <property type="entry name" value="RecX_HTH2"/>
    <property type="match status" value="1"/>
</dbReference>
<dbReference type="STRING" id="1231391.GCA_000308195_00862"/>
<dbReference type="OrthoDB" id="5295441at2"/>
<organism evidence="9 10">
    <name type="scientific">Pusillimonas noertemannii</name>
    <dbReference type="NCBI Taxonomy" id="305977"/>
    <lineage>
        <taxon>Bacteria</taxon>
        <taxon>Pseudomonadati</taxon>
        <taxon>Pseudomonadota</taxon>
        <taxon>Betaproteobacteria</taxon>
        <taxon>Burkholderiales</taxon>
        <taxon>Alcaligenaceae</taxon>
        <taxon>Pusillimonas</taxon>
    </lineage>
</organism>
<comment type="subcellular location">
    <subcellularLocation>
        <location evidence="1 5">Cytoplasm</location>
    </subcellularLocation>
</comment>
<keyword evidence="10" id="KW-1185">Reference proteome</keyword>
<comment type="function">
    <text evidence="5">Modulates RecA activity.</text>
</comment>
<evidence type="ECO:0000313" key="9">
    <source>
        <dbReference type="EMBL" id="PVY61410.1"/>
    </source>
</evidence>
<feature type="compositionally biased region" description="Acidic residues" evidence="6">
    <location>
        <begin position="1"/>
        <end position="10"/>
    </location>
</feature>
<sequence length="169" mass="19505">MADSDQDDFEQLVPKPKRQGPSLKARAVAILSRREHSRIELARKLAAHADPEDTSQLERVLDELQRDNWLSNERFAQNLVHRRASRKGTALVLQELRQHGLSDEQLGDIRQQLQSTEVQRATEVWQKKFGRTPVDAKDYARQFRFMASRGFSPQCLRQIIGEQESNDAD</sequence>
<dbReference type="PANTHER" id="PTHR33602:SF1">
    <property type="entry name" value="REGULATORY PROTEIN RECX FAMILY PROTEIN"/>
    <property type="match status" value="1"/>
</dbReference>
<evidence type="ECO:0000256" key="4">
    <source>
        <dbReference type="ARBA" id="ARBA00022490"/>
    </source>
</evidence>
<dbReference type="GO" id="GO:0006282">
    <property type="term" value="P:regulation of DNA repair"/>
    <property type="evidence" value="ECO:0007669"/>
    <property type="project" value="UniProtKB-UniRule"/>
</dbReference>
<evidence type="ECO:0000256" key="6">
    <source>
        <dbReference type="SAM" id="MobiDB-lite"/>
    </source>
</evidence>
<dbReference type="NCBIfam" id="NF001055">
    <property type="entry name" value="PRK00117.2-5"/>
    <property type="match status" value="1"/>
</dbReference>
<comment type="caution">
    <text evidence="9">The sequence shown here is derived from an EMBL/GenBank/DDBJ whole genome shotgun (WGS) entry which is preliminary data.</text>
</comment>
<evidence type="ECO:0000256" key="3">
    <source>
        <dbReference type="ARBA" id="ARBA00018111"/>
    </source>
</evidence>
<dbReference type="Gene3D" id="1.10.10.10">
    <property type="entry name" value="Winged helix-like DNA-binding domain superfamily/Winged helix DNA-binding domain"/>
    <property type="match status" value="3"/>
</dbReference>